<sequence length="216" mass="24148">MSIRVVVADDHPAVLLGIIHILDRYNSVEVVDTARNSDGIVETLTRAPCDVLITDYVMPGGSYEDGFSFILFLRQKFPDLKIIVFTIVDDPNLLDLLSNIGVYSVVHKYDDPQKLCIAVISTESKEKFRSKLSQRELQVLSLHAYGVPTGEIAKQLNRSKQTISTQKVSALKKLRIGNMVDFFCILHGHQSFAPIEALQLSKDPAKNFDGNSTWIN</sequence>
<dbReference type="SMART" id="SM00421">
    <property type="entry name" value="HTH_LUXR"/>
    <property type="match status" value="1"/>
</dbReference>
<evidence type="ECO:0000256" key="1">
    <source>
        <dbReference type="ARBA" id="ARBA00022553"/>
    </source>
</evidence>
<gene>
    <name evidence="6" type="ORF">HHL14_18000</name>
</gene>
<proteinExistence type="predicted"/>
<comment type="caution">
    <text evidence="6">The sequence shown here is derived from an EMBL/GenBank/DDBJ whole genome shotgun (WGS) entry which is preliminary data.</text>
</comment>
<dbReference type="SUPFAM" id="SSF46894">
    <property type="entry name" value="C-terminal effector domain of the bipartite response regulators"/>
    <property type="match status" value="1"/>
</dbReference>
<evidence type="ECO:0000259" key="5">
    <source>
        <dbReference type="PROSITE" id="PS50110"/>
    </source>
</evidence>
<dbReference type="GO" id="GO:0000160">
    <property type="term" value="P:phosphorelay signal transduction system"/>
    <property type="evidence" value="ECO:0007669"/>
    <property type="project" value="InterPro"/>
</dbReference>
<dbReference type="Pfam" id="PF00072">
    <property type="entry name" value="Response_reg"/>
    <property type="match status" value="1"/>
</dbReference>
<dbReference type="InterPro" id="IPR001789">
    <property type="entry name" value="Sig_transdc_resp-reg_receiver"/>
</dbReference>
<dbReference type="PROSITE" id="PS00622">
    <property type="entry name" value="HTH_LUXR_1"/>
    <property type="match status" value="1"/>
</dbReference>
<dbReference type="CDD" id="cd17535">
    <property type="entry name" value="REC_NarL-like"/>
    <property type="match status" value="1"/>
</dbReference>
<keyword evidence="2" id="KW-0238">DNA-binding</keyword>
<feature type="domain" description="HTH luxR-type" evidence="4">
    <location>
        <begin position="124"/>
        <end position="190"/>
    </location>
</feature>
<dbReference type="AlphaFoldDB" id="A0A7X9ZY40"/>
<dbReference type="SMART" id="SM00448">
    <property type="entry name" value="REC"/>
    <property type="match status" value="1"/>
</dbReference>
<feature type="modified residue" description="4-aspartylphosphate" evidence="3">
    <location>
        <position position="55"/>
    </location>
</feature>
<evidence type="ECO:0000313" key="6">
    <source>
        <dbReference type="EMBL" id="NML32722.1"/>
    </source>
</evidence>
<dbReference type="InterPro" id="IPR058245">
    <property type="entry name" value="NreC/VraR/RcsB-like_REC"/>
</dbReference>
<reference evidence="6 7" key="1">
    <citation type="submission" date="2020-04" db="EMBL/GenBank/DDBJ databases">
        <title>Paraburkholderia sp. G-4-1-8 isolated from soil.</title>
        <authorList>
            <person name="Dahal R.H."/>
        </authorList>
    </citation>
    <scope>NUCLEOTIDE SEQUENCE [LARGE SCALE GENOMIC DNA]</scope>
    <source>
        <strain evidence="6 7">G-4-1-8</strain>
    </source>
</reference>
<dbReference type="InterPro" id="IPR051015">
    <property type="entry name" value="EvgA-like"/>
</dbReference>
<dbReference type="PROSITE" id="PS50110">
    <property type="entry name" value="RESPONSE_REGULATORY"/>
    <property type="match status" value="1"/>
</dbReference>
<dbReference type="EMBL" id="JABBFZ010000010">
    <property type="protein sequence ID" value="NML32722.1"/>
    <property type="molecule type" value="Genomic_DNA"/>
</dbReference>
<dbReference type="GO" id="GO:0006355">
    <property type="term" value="P:regulation of DNA-templated transcription"/>
    <property type="evidence" value="ECO:0007669"/>
    <property type="project" value="InterPro"/>
</dbReference>
<keyword evidence="7" id="KW-1185">Reference proteome</keyword>
<accession>A0A7X9ZY40</accession>
<evidence type="ECO:0000259" key="4">
    <source>
        <dbReference type="PROSITE" id="PS50043"/>
    </source>
</evidence>
<dbReference type="InterPro" id="IPR016032">
    <property type="entry name" value="Sig_transdc_resp-reg_C-effctor"/>
</dbReference>
<evidence type="ECO:0000256" key="3">
    <source>
        <dbReference type="PROSITE-ProRule" id="PRU00169"/>
    </source>
</evidence>
<dbReference type="InterPro" id="IPR000792">
    <property type="entry name" value="Tscrpt_reg_LuxR_C"/>
</dbReference>
<evidence type="ECO:0000256" key="2">
    <source>
        <dbReference type="ARBA" id="ARBA00023125"/>
    </source>
</evidence>
<name>A0A7X9ZY40_9BURK</name>
<keyword evidence="1 3" id="KW-0597">Phosphoprotein</keyword>
<dbReference type="PROSITE" id="PS50043">
    <property type="entry name" value="HTH_LUXR_2"/>
    <property type="match status" value="1"/>
</dbReference>
<organism evidence="6 7">
    <name type="scientific">Paraburkholderia antibiotica</name>
    <dbReference type="NCBI Taxonomy" id="2728839"/>
    <lineage>
        <taxon>Bacteria</taxon>
        <taxon>Pseudomonadati</taxon>
        <taxon>Pseudomonadota</taxon>
        <taxon>Betaproteobacteria</taxon>
        <taxon>Burkholderiales</taxon>
        <taxon>Burkholderiaceae</taxon>
        <taxon>Paraburkholderia</taxon>
    </lineage>
</organism>
<dbReference type="GO" id="GO:0003677">
    <property type="term" value="F:DNA binding"/>
    <property type="evidence" value="ECO:0007669"/>
    <property type="project" value="UniProtKB-KW"/>
</dbReference>
<dbReference type="Pfam" id="PF00196">
    <property type="entry name" value="GerE"/>
    <property type="match status" value="1"/>
</dbReference>
<protein>
    <submittedName>
        <fullName evidence="6">Response regulator transcription factor</fullName>
    </submittedName>
</protein>
<dbReference type="PANTHER" id="PTHR45566">
    <property type="entry name" value="HTH-TYPE TRANSCRIPTIONAL REGULATOR YHJB-RELATED"/>
    <property type="match status" value="1"/>
</dbReference>
<feature type="domain" description="Response regulatory" evidence="5">
    <location>
        <begin position="4"/>
        <end position="123"/>
    </location>
</feature>
<dbReference type="PANTHER" id="PTHR45566:SF2">
    <property type="entry name" value="NARL SUBFAMILY"/>
    <property type="match status" value="1"/>
</dbReference>
<evidence type="ECO:0000313" key="7">
    <source>
        <dbReference type="Proteomes" id="UP000583127"/>
    </source>
</evidence>
<dbReference type="InterPro" id="IPR036388">
    <property type="entry name" value="WH-like_DNA-bd_sf"/>
</dbReference>
<dbReference type="RefSeq" id="WP_169498971.1">
    <property type="nucleotide sequence ID" value="NZ_JABBFZ010000010.1"/>
</dbReference>
<dbReference type="SUPFAM" id="SSF52172">
    <property type="entry name" value="CheY-like"/>
    <property type="match status" value="1"/>
</dbReference>
<dbReference type="Proteomes" id="UP000583127">
    <property type="component" value="Unassembled WGS sequence"/>
</dbReference>
<dbReference type="CDD" id="cd06170">
    <property type="entry name" value="LuxR_C_like"/>
    <property type="match status" value="1"/>
</dbReference>
<dbReference type="InterPro" id="IPR011006">
    <property type="entry name" value="CheY-like_superfamily"/>
</dbReference>
<dbReference type="Gene3D" id="3.40.50.2300">
    <property type="match status" value="1"/>
</dbReference>
<dbReference type="Gene3D" id="1.10.10.10">
    <property type="entry name" value="Winged helix-like DNA-binding domain superfamily/Winged helix DNA-binding domain"/>
    <property type="match status" value="1"/>
</dbReference>
<dbReference type="PRINTS" id="PR00038">
    <property type="entry name" value="HTHLUXR"/>
</dbReference>